<organism evidence="3 4">
    <name type="scientific">Glonium stellatum</name>
    <dbReference type="NCBI Taxonomy" id="574774"/>
    <lineage>
        <taxon>Eukaryota</taxon>
        <taxon>Fungi</taxon>
        <taxon>Dikarya</taxon>
        <taxon>Ascomycota</taxon>
        <taxon>Pezizomycotina</taxon>
        <taxon>Dothideomycetes</taxon>
        <taxon>Pleosporomycetidae</taxon>
        <taxon>Gloniales</taxon>
        <taxon>Gloniaceae</taxon>
        <taxon>Glonium</taxon>
    </lineage>
</organism>
<sequence>MANNENNVLSDVSPNTRRKRAHAELEKSGGNSSNDNTKTSNSKSPNDKKQEKVADKPDNDAPSSKKRKTSSSTSSANNKATKSSGQKAKSSAKDAVPDVSDIHLEGEEEDKVPVYETCDMIRRKIDQYLKKPGVTQASFCRDLQAQYHTPSGPKSITSSQLASFRGKKGYDKGNTSSVFYAAYCYFEKLRIKEGKAKSKDRQKMEELYAQQGGFNIKTTSNNKRLFMMKGEGLKYDKYGQFTIIGHNGRTQTGVF</sequence>
<evidence type="ECO:0000313" key="4">
    <source>
        <dbReference type="Proteomes" id="UP000250140"/>
    </source>
</evidence>
<gene>
    <name evidence="3" type="ORF">AOQ84DRAFT_330342</name>
</gene>
<reference evidence="3 4" key="1">
    <citation type="journal article" date="2016" name="Nat. Commun.">
        <title>Ectomycorrhizal ecology is imprinted in the genome of the dominant symbiotic fungus Cenococcum geophilum.</title>
        <authorList>
            <consortium name="DOE Joint Genome Institute"/>
            <person name="Peter M."/>
            <person name="Kohler A."/>
            <person name="Ohm R.A."/>
            <person name="Kuo A."/>
            <person name="Krutzmann J."/>
            <person name="Morin E."/>
            <person name="Arend M."/>
            <person name="Barry K.W."/>
            <person name="Binder M."/>
            <person name="Choi C."/>
            <person name="Clum A."/>
            <person name="Copeland A."/>
            <person name="Grisel N."/>
            <person name="Haridas S."/>
            <person name="Kipfer T."/>
            <person name="LaButti K."/>
            <person name="Lindquist E."/>
            <person name="Lipzen A."/>
            <person name="Maire R."/>
            <person name="Meier B."/>
            <person name="Mihaltcheva S."/>
            <person name="Molinier V."/>
            <person name="Murat C."/>
            <person name="Poggeler S."/>
            <person name="Quandt C.A."/>
            <person name="Sperisen C."/>
            <person name="Tritt A."/>
            <person name="Tisserant E."/>
            <person name="Crous P.W."/>
            <person name="Henrissat B."/>
            <person name="Nehls U."/>
            <person name="Egli S."/>
            <person name="Spatafora J.W."/>
            <person name="Grigoriev I.V."/>
            <person name="Martin F.M."/>
        </authorList>
    </citation>
    <scope>NUCLEOTIDE SEQUENCE [LARGE SCALE GENOMIC DNA]</scope>
    <source>
        <strain evidence="3 4">CBS 207.34</strain>
    </source>
</reference>
<accession>A0A8E2FCX5</accession>
<evidence type="ECO:0000256" key="1">
    <source>
        <dbReference type="SAM" id="MobiDB-lite"/>
    </source>
</evidence>
<dbReference type="Proteomes" id="UP000250140">
    <property type="component" value="Unassembled WGS sequence"/>
</dbReference>
<dbReference type="OrthoDB" id="2592504at2759"/>
<evidence type="ECO:0000259" key="2">
    <source>
        <dbReference type="Pfam" id="PF24852"/>
    </source>
</evidence>
<feature type="region of interest" description="Disordered" evidence="1">
    <location>
        <begin position="1"/>
        <end position="107"/>
    </location>
</feature>
<feature type="compositionally biased region" description="Low complexity" evidence="1">
    <location>
        <begin position="70"/>
        <end position="89"/>
    </location>
</feature>
<dbReference type="PANTHER" id="PTHR42339">
    <property type="entry name" value="HISTONE H1"/>
    <property type="match status" value="1"/>
</dbReference>
<dbReference type="Pfam" id="PF24852">
    <property type="entry name" value="DUF7726"/>
    <property type="match status" value="1"/>
</dbReference>
<keyword evidence="4" id="KW-1185">Reference proteome</keyword>
<protein>
    <recommendedName>
        <fullName evidence="2">DUF7726 domain-containing protein</fullName>
    </recommendedName>
</protein>
<proteinExistence type="predicted"/>
<dbReference type="PANTHER" id="PTHR42339:SF1">
    <property type="entry name" value="HISTONE H1"/>
    <property type="match status" value="1"/>
</dbReference>
<feature type="compositionally biased region" description="Low complexity" evidence="1">
    <location>
        <begin position="28"/>
        <end position="44"/>
    </location>
</feature>
<evidence type="ECO:0000313" key="3">
    <source>
        <dbReference type="EMBL" id="OCL14862.1"/>
    </source>
</evidence>
<feature type="domain" description="DUF7726" evidence="2">
    <location>
        <begin position="112"/>
        <end position="146"/>
    </location>
</feature>
<name>A0A8E2FCX5_9PEZI</name>
<dbReference type="AlphaFoldDB" id="A0A8E2FCX5"/>
<feature type="compositionally biased region" description="Polar residues" evidence="1">
    <location>
        <begin position="1"/>
        <end position="15"/>
    </location>
</feature>
<dbReference type="InterPro" id="IPR056143">
    <property type="entry name" value="DUF7726"/>
</dbReference>
<feature type="compositionally biased region" description="Basic and acidic residues" evidence="1">
    <location>
        <begin position="45"/>
        <end position="59"/>
    </location>
</feature>
<feature type="compositionally biased region" description="Basic and acidic residues" evidence="1">
    <location>
        <begin position="91"/>
        <end position="105"/>
    </location>
</feature>
<dbReference type="EMBL" id="KV748517">
    <property type="protein sequence ID" value="OCL14862.1"/>
    <property type="molecule type" value="Genomic_DNA"/>
</dbReference>